<organism evidence="4 5">
    <name type="scientific">Halanaerobium praevalens (strain ATCC 33744 / DSM 2228 / GSL)</name>
    <dbReference type="NCBI Taxonomy" id="572479"/>
    <lineage>
        <taxon>Bacteria</taxon>
        <taxon>Bacillati</taxon>
        <taxon>Bacillota</taxon>
        <taxon>Clostridia</taxon>
        <taxon>Halanaerobiales</taxon>
        <taxon>Halanaerobiaceae</taxon>
        <taxon>Halanaerobium</taxon>
    </lineage>
</organism>
<reference evidence="5" key="1">
    <citation type="submission" date="2010-10" db="EMBL/GenBank/DDBJ databases">
        <title>The complete genome of Halanaerobium praevalens DSM 2228.</title>
        <authorList>
            <consortium name="US DOE Joint Genome Institute (JGI-PGF)"/>
            <person name="Lucas S."/>
            <person name="Copeland A."/>
            <person name="Lapidus A."/>
            <person name="Glavina del Rio T."/>
            <person name="Dalin E."/>
            <person name="Tice H."/>
            <person name="Bruce D."/>
            <person name="Goodwin L."/>
            <person name="Pitluck S."/>
            <person name="Kyrpides N."/>
            <person name="Mavromatis K."/>
            <person name="Ivanova N."/>
            <person name="Ovchinnikova G."/>
            <person name="Chertkov O."/>
            <person name="Detter J.C."/>
            <person name="Han C."/>
            <person name="Larimer F."/>
            <person name="Land M."/>
            <person name="Hauser L."/>
            <person name="Markowitz V."/>
            <person name="Cheng J.-F."/>
            <person name="Hugenholtz P."/>
            <person name="Woyke T."/>
            <person name="Wu D."/>
            <person name="Tindall B."/>
            <person name="Pomrenke H.G."/>
            <person name="Brambilla E."/>
            <person name="Klenk H.-P."/>
            <person name="Eisen J.A."/>
        </authorList>
    </citation>
    <scope>NUCLEOTIDE SEQUENCE [LARGE SCALE GENOMIC DNA]</scope>
    <source>
        <strain evidence="5">ATCC 33744 / DSM 2228 / GSL</strain>
    </source>
</reference>
<dbReference type="GO" id="GO:0005829">
    <property type="term" value="C:cytosol"/>
    <property type="evidence" value="ECO:0007669"/>
    <property type="project" value="TreeGrafter"/>
</dbReference>
<dbReference type="Gene3D" id="3.90.245.10">
    <property type="entry name" value="Ribonucleoside hydrolase-like"/>
    <property type="match status" value="1"/>
</dbReference>
<dbReference type="GO" id="GO:0008477">
    <property type="term" value="F:purine nucleosidase activity"/>
    <property type="evidence" value="ECO:0007669"/>
    <property type="project" value="TreeGrafter"/>
</dbReference>
<dbReference type="eggNOG" id="COG1957">
    <property type="taxonomic scope" value="Bacteria"/>
</dbReference>
<dbReference type="InterPro" id="IPR036452">
    <property type="entry name" value="Ribo_hydro-like"/>
</dbReference>
<dbReference type="PANTHER" id="PTHR12304:SF4">
    <property type="entry name" value="URIDINE NUCLEOSIDASE"/>
    <property type="match status" value="1"/>
</dbReference>
<evidence type="ECO:0000256" key="2">
    <source>
        <dbReference type="ARBA" id="ARBA00023295"/>
    </source>
</evidence>
<sequence length="297" mass="33222">MKKVILDFDNTMGLKQKDVTAGLAFLFLVGSSEIDLMALTSVFGNSNLENTYQTTEKMINDFNLKNKIPHFKGAAKACDLETKAAQYLAQTAAENKNEITLIAIGPLTNLYAAAKIDPDFFRNLKEIIIMGGITEKIEISNQLITDLNFSLDPKAAEKVLKAEVPVALLSRNLALAARFGEKSWRRIKRSKNKAIRAYIKKAIESWYQYSSEVIGLSGFYMWDLVAVVYFVAPELFAYNKSQFVSSVEDLKSSTIKTEKTAAKLQSGAVINLPSIIVDTKRFKNIVFRAWDQIDFSS</sequence>
<dbReference type="HOGENOM" id="CLU_036838_5_0_9"/>
<dbReference type="OrthoDB" id="9797882at2"/>
<dbReference type="RefSeq" id="WP_014553972.1">
    <property type="nucleotide sequence ID" value="NC_017455.1"/>
</dbReference>
<dbReference type="PATRIC" id="fig|572479.3.peg.1863"/>
<feature type="domain" description="Inosine/uridine-preferring nucleoside hydrolase" evidence="3">
    <location>
        <begin position="23"/>
        <end position="248"/>
    </location>
</feature>
<dbReference type="PANTHER" id="PTHR12304">
    <property type="entry name" value="INOSINE-URIDINE PREFERRING NUCLEOSIDE HYDROLASE"/>
    <property type="match status" value="1"/>
</dbReference>
<gene>
    <name evidence="4" type="ordered locus">Hprae_1830</name>
</gene>
<dbReference type="KEGG" id="hpk:Hprae_1830"/>
<name>E3DQP4_HALPG</name>
<dbReference type="InterPro" id="IPR001910">
    <property type="entry name" value="Inosine/uridine_hydrolase_dom"/>
</dbReference>
<keyword evidence="5" id="KW-1185">Reference proteome</keyword>
<accession>E3DQP4</accession>
<dbReference type="AlphaFoldDB" id="E3DQP4"/>
<dbReference type="EMBL" id="CP002175">
    <property type="protein sequence ID" value="ADO77955.1"/>
    <property type="molecule type" value="Genomic_DNA"/>
</dbReference>
<evidence type="ECO:0000256" key="1">
    <source>
        <dbReference type="ARBA" id="ARBA00022801"/>
    </source>
</evidence>
<protein>
    <submittedName>
        <fullName evidence="4">Inosine/uridine-preferring nucleoside hydrolase</fullName>
    </submittedName>
</protein>
<dbReference type="STRING" id="572479.Hprae_1830"/>
<keyword evidence="1 4" id="KW-0378">Hydrolase</keyword>
<dbReference type="GO" id="GO:0006152">
    <property type="term" value="P:purine nucleoside catabolic process"/>
    <property type="evidence" value="ECO:0007669"/>
    <property type="project" value="TreeGrafter"/>
</dbReference>
<proteinExistence type="predicted"/>
<dbReference type="SUPFAM" id="SSF53590">
    <property type="entry name" value="Nucleoside hydrolase"/>
    <property type="match status" value="1"/>
</dbReference>
<dbReference type="Pfam" id="PF01156">
    <property type="entry name" value="IU_nuc_hydro"/>
    <property type="match status" value="1"/>
</dbReference>
<dbReference type="InterPro" id="IPR023186">
    <property type="entry name" value="IUNH"/>
</dbReference>
<evidence type="ECO:0000313" key="4">
    <source>
        <dbReference type="EMBL" id="ADO77955.1"/>
    </source>
</evidence>
<evidence type="ECO:0000313" key="5">
    <source>
        <dbReference type="Proteomes" id="UP000006866"/>
    </source>
</evidence>
<evidence type="ECO:0000259" key="3">
    <source>
        <dbReference type="Pfam" id="PF01156"/>
    </source>
</evidence>
<reference evidence="4 5" key="2">
    <citation type="journal article" date="2011" name="Stand. Genomic Sci.">
        <title>Complete genome sequence of the extremely halophilic Halanaerobium praevalens type strain (GSL).</title>
        <authorList>
            <person name="Ivanova N."/>
            <person name="Sikorski J."/>
            <person name="Chertkov O."/>
            <person name="Nolan M."/>
            <person name="Lucas S."/>
            <person name="Hammon N."/>
            <person name="Deshpande S."/>
            <person name="Cheng J.F."/>
            <person name="Tapia R."/>
            <person name="Han C."/>
            <person name="Goodwin L."/>
            <person name="Pitluck S."/>
            <person name="Huntemann M."/>
            <person name="Liolios K."/>
            <person name="Pagani I."/>
            <person name="Mavromatis K."/>
            <person name="Ovchinikova G."/>
            <person name="Pati A."/>
            <person name="Chen A."/>
            <person name="Palaniappan K."/>
            <person name="Land M."/>
            <person name="Hauser L."/>
            <person name="Brambilla E.M."/>
            <person name="Kannan K.P."/>
            <person name="Rohde M."/>
            <person name="Tindall B.J."/>
            <person name="Goker M."/>
            <person name="Detter J.C."/>
            <person name="Woyke T."/>
            <person name="Bristow J."/>
            <person name="Eisen J.A."/>
            <person name="Markowitz V."/>
            <person name="Hugenholtz P."/>
            <person name="Kyrpides N.C."/>
            <person name="Klenk H.P."/>
            <person name="Lapidus A."/>
        </authorList>
    </citation>
    <scope>NUCLEOTIDE SEQUENCE [LARGE SCALE GENOMIC DNA]</scope>
    <source>
        <strain evidence="5">ATCC 33744 / DSM 2228 / GSL</strain>
    </source>
</reference>
<dbReference type="Proteomes" id="UP000006866">
    <property type="component" value="Chromosome"/>
</dbReference>
<keyword evidence="2" id="KW-0326">Glycosidase</keyword>